<feature type="transmembrane region" description="Helical" evidence="1">
    <location>
        <begin position="40"/>
        <end position="61"/>
    </location>
</feature>
<evidence type="ECO:0000313" key="3">
    <source>
        <dbReference type="Proteomes" id="UP001443914"/>
    </source>
</evidence>
<keyword evidence="1" id="KW-1133">Transmembrane helix</keyword>
<accession>A0AAW1J7X9</accession>
<comment type="caution">
    <text evidence="2">The sequence shown here is derived from an EMBL/GenBank/DDBJ whole genome shotgun (WGS) entry which is preliminary data.</text>
</comment>
<dbReference type="EMBL" id="JBDFQZ010000008">
    <property type="protein sequence ID" value="KAK9699189.1"/>
    <property type="molecule type" value="Genomic_DNA"/>
</dbReference>
<organism evidence="2 3">
    <name type="scientific">Saponaria officinalis</name>
    <name type="common">Common soapwort</name>
    <name type="synonym">Lychnis saponaria</name>
    <dbReference type="NCBI Taxonomy" id="3572"/>
    <lineage>
        <taxon>Eukaryota</taxon>
        <taxon>Viridiplantae</taxon>
        <taxon>Streptophyta</taxon>
        <taxon>Embryophyta</taxon>
        <taxon>Tracheophyta</taxon>
        <taxon>Spermatophyta</taxon>
        <taxon>Magnoliopsida</taxon>
        <taxon>eudicotyledons</taxon>
        <taxon>Gunneridae</taxon>
        <taxon>Pentapetalae</taxon>
        <taxon>Caryophyllales</taxon>
        <taxon>Caryophyllaceae</taxon>
        <taxon>Caryophylleae</taxon>
        <taxon>Saponaria</taxon>
    </lineage>
</organism>
<dbReference type="Proteomes" id="UP001443914">
    <property type="component" value="Unassembled WGS sequence"/>
</dbReference>
<dbReference type="AlphaFoldDB" id="A0AAW1J7X9"/>
<evidence type="ECO:0000256" key="1">
    <source>
        <dbReference type="SAM" id="Phobius"/>
    </source>
</evidence>
<evidence type="ECO:0000313" key="2">
    <source>
        <dbReference type="EMBL" id="KAK9699189.1"/>
    </source>
</evidence>
<feature type="transmembrane region" description="Helical" evidence="1">
    <location>
        <begin position="81"/>
        <end position="107"/>
    </location>
</feature>
<gene>
    <name evidence="2" type="ORF">RND81_08G158800</name>
</gene>
<keyword evidence="1" id="KW-0472">Membrane</keyword>
<name>A0AAW1J7X9_SAPOF</name>
<keyword evidence="1" id="KW-0812">Transmembrane</keyword>
<protein>
    <submittedName>
        <fullName evidence="2">Uncharacterized protein</fullName>
    </submittedName>
</protein>
<reference evidence="2" key="1">
    <citation type="submission" date="2024-03" db="EMBL/GenBank/DDBJ databases">
        <title>WGS assembly of Saponaria officinalis var. Norfolk2.</title>
        <authorList>
            <person name="Jenkins J."/>
            <person name="Shu S."/>
            <person name="Grimwood J."/>
            <person name="Barry K."/>
            <person name="Goodstein D."/>
            <person name="Schmutz J."/>
            <person name="Leebens-Mack J."/>
            <person name="Osbourn A."/>
        </authorList>
    </citation>
    <scope>NUCLEOTIDE SEQUENCE [LARGE SCALE GENOMIC DNA]</scope>
    <source>
        <strain evidence="2">JIC</strain>
    </source>
</reference>
<proteinExistence type="predicted"/>
<sequence length="120" mass="14017">MIRFFYIGMAQNLTYTSPLCLPKFDLANCYNVLKILKDPLFLDVLIYLFHKMWSYLVFGLITELQKNGKEGRYLLKYQNQLIEMLCLVFMLVLLFGVTNAVSVSILLQPLVLTCVRLYPH</sequence>
<keyword evidence="3" id="KW-1185">Reference proteome</keyword>